<dbReference type="PROSITE" id="PS50010">
    <property type="entry name" value="DH_2"/>
    <property type="match status" value="1"/>
</dbReference>
<evidence type="ECO:0000256" key="2">
    <source>
        <dbReference type="SAM" id="MobiDB-lite"/>
    </source>
</evidence>
<evidence type="ECO:0000313" key="4">
    <source>
        <dbReference type="EMBL" id="CAL5129504.1"/>
    </source>
</evidence>
<dbReference type="Gene3D" id="1.20.900.10">
    <property type="entry name" value="Dbl homology (DH) domain"/>
    <property type="match status" value="1"/>
</dbReference>
<feature type="compositionally biased region" description="Basic and acidic residues" evidence="2">
    <location>
        <begin position="667"/>
        <end position="677"/>
    </location>
</feature>
<feature type="coiled-coil region" evidence="1">
    <location>
        <begin position="1013"/>
        <end position="1086"/>
    </location>
</feature>
<dbReference type="GO" id="GO:0005085">
    <property type="term" value="F:guanyl-nucleotide exchange factor activity"/>
    <property type="evidence" value="ECO:0007669"/>
    <property type="project" value="InterPro"/>
</dbReference>
<name>A0AAV2SX35_CALDB</name>
<protein>
    <recommendedName>
        <fullName evidence="3">DH domain-containing protein</fullName>
    </recommendedName>
</protein>
<feature type="region of interest" description="Disordered" evidence="2">
    <location>
        <begin position="666"/>
        <end position="724"/>
    </location>
</feature>
<accession>A0AAV2SX35</accession>
<feature type="compositionally biased region" description="Basic residues" evidence="2">
    <location>
        <begin position="1263"/>
        <end position="1276"/>
    </location>
</feature>
<keyword evidence="1" id="KW-0175">Coiled coil</keyword>
<feature type="compositionally biased region" description="Polar residues" evidence="2">
    <location>
        <begin position="859"/>
        <end position="886"/>
    </location>
</feature>
<dbReference type="InterPro" id="IPR035899">
    <property type="entry name" value="DBL_dom_sf"/>
</dbReference>
<feature type="compositionally biased region" description="Low complexity" evidence="2">
    <location>
        <begin position="847"/>
        <end position="858"/>
    </location>
</feature>
<dbReference type="GO" id="GO:0001664">
    <property type="term" value="F:G protein-coupled receptor binding"/>
    <property type="evidence" value="ECO:0007669"/>
    <property type="project" value="TreeGrafter"/>
</dbReference>
<feature type="compositionally biased region" description="Polar residues" evidence="2">
    <location>
        <begin position="1206"/>
        <end position="1216"/>
    </location>
</feature>
<feature type="compositionally biased region" description="Polar residues" evidence="2">
    <location>
        <begin position="681"/>
        <end position="692"/>
    </location>
</feature>
<feature type="compositionally biased region" description="Low complexity" evidence="2">
    <location>
        <begin position="1237"/>
        <end position="1262"/>
    </location>
</feature>
<feature type="compositionally biased region" description="Polar residues" evidence="2">
    <location>
        <begin position="1101"/>
        <end position="1122"/>
    </location>
</feature>
<dbReference type="SUPFAM" id="SSF48065">
    <property type="entry name" value="DBL homology domain (DH-domain)"/>
    <property type="match status" value="1"/>
</dbReference>
<feature type="domain" description="DH" evidence="3">
    <location>
        <begin position="245"/>
        <end position="445"/>
    </location>
</feature>
<dbReference type="PANTHER" id="PTHR45872:SF2">
    <property type="entry name" value="RHO GUANINE NUCLEOTIDE EXCHANGE FACTOR 2, ISOFORM D"/>
    <property type="match status" value="1"/>
</dbReference>
<sequence length="1276" mass="141821">MSLESDCPTQPIRVIPVSRVRPSDSAEESVDFCLIRWNLNLRIDQFLIDVHPLGYSRALELFTVERLGLATFLGGVLQPLSLLPFFENNSDLVSSIAFRGAYAYDNGTIRSAGLRDLLYWDIKNLDNCQLTGLEAIPYHGDVDVKAELYRLVEMKLLSGCLNCSVILFSLSAPVANSGDMTPGGLSDMEPSEEDPLQKLKYNVFMDPNIPLQELINKSDYLQKYPSWLGYCGTENKRKFAPTFIARNDTIWELIFSERGFVDMLLMVRDVYMAPFPEFEPNTVEGCPADMSSASLRAALFPGLEELISAHERILRPLLALHDQAEDRVVTSLGPCLVKLFDKDTQDSLSKLYGGFMFAQKRIREQLQRCKRLPVIAQFFVKCQQDPRSARKSLDDCHMVIVQRWTKVETLLEAIIKNTLNRPSEVADLESARNAVRHILKAAEAMMTQMEHKEKLRDFADHLVVPSPSYEDEKRLLDEMSSPGTTLINYGPLRVNSSMSGQQGSATAEVIGVALNSCFFMLQKAPDSNRYQLFRGTQMPPILWWGQVYGYFRKSMEKGGFGFFILLHSNAVLTLFRCSTVDELIRWENIMNNGFAQWRESEPKTIESLDLELSKSRSSIAERWQRTQAIIDLLRDLDADCEQAWEARVFVCAALIKERLKAIVSAKPPEEQQKRPQEVDSDYSSAGTYSGSNIAGHFRGPHRSSSGASTTSQNQPKAASTPTATDILRSETFIADLEPTKDLDQWFAVFQETFTRLSFALIGGNSSGLSRSASDVDERKRPSVRSIRKNETFSVRDSVLSPNDPKSESSSKSHSRKREAYRLSSTVASIFRSGNREKGGGGGPVQQSSIDASPTSSSSGYQKCSRTRPHTASSGQRSAHSSVVSSNPLPPTAPSRSSLAYSGYENQLTCDSLPSTDGSRNGSCNSLISQPPEDALNLLGNLNQCMENLYPYLLSLRTDNIQLKADLQSVQKEKEALANFRNNVVQCGLHVTADGSGPSVGGDSEGTLTVKQETEKLRQDYENFTRKSEEWEKEYQRQRDLVEREHTKLARERVRLEDERADLERRQRQYEENCKTLQQQIDLHASRGVKFTGVVMPGLQLPDSNASHSSPGMATRLGESSSLKDLFSPDAGGRNSSMDRSPVHFHSASDDITMRSSQTGGGFSGSSSTLSPGLFFGRDEESTPRPSLVPSGSVRSAELPEHLRGSLLNQPQNSGEYRSSDCAPGSRWSGPASDYNRSASISISNPNTSSSSLMKLADSSKVRSGSKSKRSGLFRLH</sequence>
<proteinExistence type="predicted"/>
<dbReference type="InterPro" id="IPR000219">
    <property type="entry name" value="DH_dom"/>
</dbReference>
<organism evidence="4 5">
    <name type="scientific">Calicophoron daubneyi</name>
    <name type="common">Rumen fluke</name>
    <name type="synonym">Paramphistomum daubneyi</name>
    <dbReference type="NCBI Taxonomy" id="300641"/>
    <lineage>
        <taxon>Eukaryota</taxon>
        <taxon>Metazoa</taxon>
        <taxon>Spiralia</taxon>
        <taxon>Lophotrochozoa</taxon>
        <taxon>Platyhelminthes</taxon>
        <taxon>Trematoda</taxon>
        <taxon>Digenea</taxon>
        <taxon>Plagiorchiida</taxon>
        <taxon>Pronocephalata</taxon>
        <taxon>Paramphistomoidea</taxon>
        <taxon>Paramphistomidae</taxon>
        <taxon>Calicophoron</taxon>
    </lineage>
</organism>
<dbReference type="GO" id="GO:0007186">
    <property type="term" value="P:G protein-coupled receptor signaling pathway"/>
    <property type="evidence" value="ECO:0007669"/>
    <property type="project" value="TreeGrafter"/>
</dbReference>
<dbReference type="GO" id="GO:0005737">
    <property type="term" value="C:cytoplasm"/>
    <property type="evidence" value="ECO:0007669"/>
    <property type="project" value="TreeGrafter"/>
</dbReference>
<dbReference type="AlphaFoldDB" id="A0AAV2SX35"/>
<feature type="compositionally biased region" description="Low complexity" evidence="2">
    <location>
        <begin position="1164"/>
        <end position="1175"/>
    </location>
</feature>
<dbReference type="EMBL" id="CAXLJL010000002">
    <property type="protein sequence ID" value="CAL5129504.1"/>
    <property type="molecule type" value="Genomic_DNA"/>
</dbReference>
<feature type="compositionally biased region" description="Polar residues" evidence="2">
    <location>
        <begin position="702"/>
        <end position="723"/>
    </location>
</feature>
<feature type="region of interest" description="Disordered" evidence="2">
    <location>
        <begin position="1101"/>
        <end position="1276"/>
    </location>
</feature>
<evidence type="ECO:0000259" key="3">
    <source>
        <dbReference type="PROSITE" id="PS50010"/>
    </source>
</evidence>
<evidence type="ECO:0000256" key="1">
    <source>
        <dbReference type="SAM" id="Coils"/>
    </source>
</evidence>
<dbReference type="Proteomes" id="UP001497525">
    <property type="component" value="Unassembled WGS sequence"/>
</dbReference>
<comment type="caution">
    <text evidence="4">The sequence shown here is derived from an EMBL/GenBank/DDBJ whole genome shotgun (WGS) entry which is preliminary data.</text>
</comment>
<feature type="region of interest" description="Disordered" evidence="2">
    <location>
        <begin position="765"/>
        <end position="897"/>
    </location>
</feature>
<gene>
    <name evidence="4" type="ORF">CDAUBV1_LOCUS552</name>
</gene>
<dbReference type="Pfam" id="PF25407">
    <property type="entry name" value="PH_32"/>
    <property type="match status" value="1"/>
</dbReference>
<dbReference type="InterPro" id="IPR057616">
    <property type="entry name" value="PH_2_platyhelminthes"/>
</dbReference>
<dbReference type="Pfam" id="PF00621">
    <property type="entry name" value="RhoGEF"/>
    <property type="match status" value="1"/>
</dbReference>
<evidence type="ECO:0000313" key="5">
    <source>
        <dbReference type="Proteomes" id="UP001497525"/>
    </source>
</evidence>
<dbReference type="SMART" id="SM00325">
    <property type="entry name" value="RhoGEF"/>
    <property type="match status" value="1"/>
</dbReference>
<reference evidence="4" key="1">
    <citation type="submission" date="2024-06" db="EMBL/GenBank/DDBJ databases">
        <authorList>
            <person name="Liu X."/>
            <person name="Lenzi L."/>
            <person name="Haldenby T S."/>
            <person name="Uol C."/>
        </authorList>
    </citation>
    <scope>NUCLEOTIDE SEQUENCE</scope>
</reference>
<dbReference type="PANTHER" id="PTHR45872">
    <property type="entry name" value="RHO GUANINE NUCLEOTIDE EXCHANGE FACTOR 2, ISOFORM D"/>
    <property type="match status" value="1"/>
</dbReference>